<dbReference type="InterPro" id="IPR007372">
    <property type="entry name" value="Lipid/polyisoprenoid-bd_YceI"/>
</dbReference>
<name>A0A0K1EQW9_CHOCO</name>
<dbReference type="SMART" id="SM00867">
    <property type="entry name" value="YceI"/>
    <property type="match status" value="1"/>
</dbReference>
<dbReference type="PANTHER" id="PTHR34406">
    <property type="entry name" value="PROTEIN YCEI"/>
    <property type="match status" value="1"/>
</dbReference>
<dbReference type="InterPro" id="IPR036761">
    <property type="entry name" value="TTHA0802/YceI-like_sf"/>
</dbReference>
<dbReference type="Pfam" id="PF04264">
    <property type="entry name" value="YceI"/>
    <property type="match status" value="1"/>
</dbReference>
<dbReference type="KEGG" id="ccro:CMC5_072740"/>
<dbReference type="OrthoDB" id="9811006at2"/>
<evidence type="ECO:0000313" key="2">
    <source>
        <dbReference type="EMBL" id="AKT43047.1"/>
    </source>
</evidence>
<dbReference type="Proteomes" id="UP000067626">
    <property type="component" value="Chromosome"/>
</dbReference>
<evidence type="ECO:0000259" key="1">
    <source>
        <dbReference type="SMART" id="SM00867"/>
    </source>
</evidence>
<dbReference type="RefSeq" id="WP_050434582.1">
    <property type="nucleotide sequence ID" value="NZ_CP012159.1"/>
</dbReference>
<feature type="domain" description="Lipid/polyisoprenoid-binding YceI-like" evidence="1">
    <location>
        <begin position="66"/>
        <end position="228"/>
    </location>
</feature>
<dbReference type="STRING" id="52.CMC5_072740"/>
<dbReference type="PROSITE" id="PS51257">
    <property type="entry name" value="PROKAR_LIPOPROTEIN"/>
    <property type="match status" value="1"/>
</dbReference>
<protein>
    <recommendedName>
        <fullName evidence="1">Lipid/polyisoprenoid-binding YceI-like domain-containing protein</fullName>
    </recommendedName>
</protein>
<dbReference type="Gene3D" id="2.40.128.110">
    <property type="entry name" value="Lipid/polyisoprenoid-binding, YceI-like"/>
    <property type="match status" value="1"/>
</dbReference>
<sequence>MNRNRLFQLVTPLALCAVLAGCEDPAKDKPRATVAPGSTTTAAATPLGTSSAAVAPTAAAAPAGESIAIDSAASSVGFVGSKVTGKHEGKFEKFSGTLALGGAGKPEGGKVTIDIDLASVKTDEAKLDGHLKAPDFFDVEKFPSAKFVSSDIKAGGEKDATHTITGELDLHGVKKTISFPATIKVDDGEITAKTEFVLNRKDFNITYPGKQDDLIRDDVVIKFDVKAPRKK</sequence>
<reference evidence="2 3" key="1">
    <citation type="submission" date="2015-07" db="EMBL/GenBank/DDBJ databases">
        <title>Genome analysis of myxobacterium Chondromyces crocatus Cm c5 reveals a high potential for natural compound synthesis and the genetic basis for the loss of fruiting body formation.</title>
        <authorList>
            <person name="Zaburannyi N."/>
            <person name="Bunk B."/>
            <person name="Maier J."/>
            <person name="Overmann J."/>
            <person name="Mueller R."/>
        </authorList>
    </citation>
    <scope>NUCLEOTIDE SEQUENCE [LARGE SCALE GENOMIC DNA]</scope>
    <source>
        <strain evidence="2 3">Cm c5</strain>
    </source>
</reference>
<dbReference type="EMBL" id="CP012159">
    <property type="protein sequence ID" value="AKT43047.1"/>
    <property type="molecule type" value="Genomic_DNA"/>
</dbReference>
<organism evidence="2 3">
    <name type="scientific">Chondromyces crocatus</name>
    <dbReference type="NCBI Taxonomy" id="52"/>
    <lineage>
        <taxon>Bacteria</taxon>
        <taxon>Pseudomonadati</taxon>
        <taxon>Myxococcota</taxon>
        <taxon>Polyangia</taxon>
        <taxon>Polyangiales</taxon>
        <taxon>Polyangiaceae</taxon>
        <taxon>Chondromyces</taxon>
    </lineage>
</organism>
<accession>A0A0K1EQW9</accession>
<gene>
    <name evidence="2" type="ORF">CMC5_072740</name>
</gene>
<dbReference type="SUPFAM" id="SSF101874">
    <property type="entry name" value="YceI-like"/>
    <property type="match status" value="1"/>
</dbReference>
<keyword evidence="3" id="KW-1185">Reference proteome</keyword>
<dbReference type="PANTHER" id="PTHR34406:SF1">
    <property type="entry name" value="PROTEIN YCEI"/>
    <property type="match status" value="1"/>
</dbReference>
<proteinExistence type="predicted"/>
<dbReference type="AlphaFoldDB" id="A0A0K1EQW9"/>
<evidence type="ECO:0000313" key="3">
    <source>
        <dbReference type="Proteomes" id="UP000067626"/>
    </source>
</evidence>